<proteinExistence type="predicted"/>
<dbReference type="HOGENOM" id="CLU_1736519_0_0_2"/>
<protein>
    <submittedName>
        <fullName evidence="1">Uncharacterized protein</fullName>
    </submittedName>
</protein>
<dbReference type="Proteomes" id="UP000006681">
    <property type="component" value="Chromosome"/>
</dbReference>
<dbReference type="EMBL" id="CP002100">
    <property type="protein sequence ID" value="ADN50184.1"/>
    <property type="molecule type" value="Genomic_DNA"/>
</dbReference>
<evidence type="ECO:0000313" key="2">
    <source>
        <dbReference type="Proteomes" id="UP000006681"/>
    </source>
</evidence>
<reference evidence="1 2" key="1">
    <citation type="journal article" date="2010" name="Stand. Genomic Sci.">
        <title>Complete genome sequence of Vulcanisaeta distributa type strain (IC-017).</title>
        <authorList>
            <person name="Mavromatis K."/>
            <person name="Sikorski J."/>
            <person name="Pabst E."/>
            <person name="Teshima H."/>
            <person name="Lapidus A."/>
            <person name="Lucas S."/>
            <person name="Nolan M."/>
            <person name="Glavina Del Rio T."/>
            <person name="Cheng J.F."/>
            <person name="Bruce D."/>
            <person name="Goodwin L."/>
            <person name="Pitluck S."/>
            <person name="Liolios K."/>
            <person name="Ivanova N."/>
            <person name="Mikhailova N."/>
            <person name="Pati A."/>
            <person name="Chen A."/>
            <person name="Palaniappan K."/>
            <person name="Land M."/>
            <person name="Hauser L."/>
            <person name="Chang Y.J."/>
            <person name="Jeffries C.D."/>
            <person name="Rohde M."/>
            <person name="Spring S."/>
            <person name="Goker M."/>
            <person name="Wirth R."/>
            <person name="Woyke T."/>
            <person name="Bristow J."/>
            <person name="Eisen J.A."/>
            <person name="Markowitz V."/>
            <person name="Hugenholtz P."/>
            <person name="Klenk H.P."/>
            <person name="Kyrpides N.C."/>
        </authorList>
    </citation>
    <scope>NUCLEOTIDE SEQUENCE [LARGE SCALE GENOMIC DNA]</scope>
    <source>
        <strain evidence="2">DSM 14429 / JCM 11212 / NBRC 100878 / IC-017</strain>
    </source>
</reference>
<dbReference type="KEGG" id="vdi:Vdis_0792"/>
<dbReference type="eggNOG" id="arCOG03936">
    <property type="taxonomic scope" value="Archaea"/>
</dbReference>
<reference evidence="2" key="2">
    <citation type="journal article" date="2010" name="Stand. Genomic Sci.">
        <title>Complete genome sequence of Vulcanisaeta distributa type strain (IC-017T).</title>
        <authorList>
            <person name="Mavromatis K."/>
            <person name="Sikorski J."/>
            <person name="Pabst E."/>
            <person name="Teshima H."/>
            <person name="Lapidus A."/>
            <person name="Lucas S."/>
            <person name="Nolan M."/>
            <person name="Glavina Del Rio T."/>
            <person name="Cheng J."/>
            <person name="Bruce D."/>
            <person name="Goodwin L."/>
            <person name="Pitluck S."/>
            <person name="Liolios K."/>
            <person name="Ivanova N."/>
            <person name="Mikhailova N."/>
            <person name="Pati A."/>
            <person name="Chen A."/>
            <person name="Palaniappan K."/>
            <person name="Land M."/>
            <person name="Hauser L."/>
            <person name="Chang Y."/>
            <person name="Jeffries C."/>
            <person name="Rohde M."/>
            <person name="Spring S."/>
            <person name="Goker M."/>
            <person name="Wirth R."/>
            <person name="Woyke T."/>
            <person name="Bristow J."/>
            <person name="Eisen J."/>
            <person name="Markowitz V."/>
            <person name="Hugenholtz P."/>
            <person name="Klenk H."/>
            <person name="Kyrpides N."/>
        </authorList>
    </citation>
    <scope>NUCLEOTIDE SEQUENCE [LARGE SCALE GENOMIC DNA]</scope>
    <source>
        <strain evidence="2">DSM 14429 / JCM 11212 / NBRC 100878 / IC-017</strain>
    </source>
</reference>
<accession>E1QNT8</accession>
<gene>
    <name evidence="1" type="ordered locus">Vdis_0792</name>
</gene>
<sequence>MLAVILLILCSFLLEFITLVNFVSYVNWMVCLIFETVFWLVVMNRRIQVDGLPYRTRVYVNNQVLIPSELVRLLGIEKSLFANVVIRHEGRIININGVKLLRNRRATSRQFTIPREVRETYGIKPLDEIEIVSIEPVEAISNRRNAILNS</sequence>
<name>E1QNT8_VULDI</name>
<evidence type="ECO:0000313" key="1">
    <source>
        <dbReference type="EMBL" id="ADN50184.1"/>
    </source>
</evidence>
<dbReference type="AlphaFoldDB" id="E1QNT8"/>
<organism evidence="1 2">
    <name type="scientific">Vulcanisaeta distributa (strain DSM 14429 / JCM 11212 / NBRC 100878 / IC-017)</name>
    <dbReference type="NCBI Taxonomy" id="572478"/>
    <lineage>
        <taxon>Archaea</taxon>
        <taxon>Thermoproteota</taxon>
        <taxon>Thermoprotei</taxon>
        <taxon>Thermoproteales</taxon>
        <taxon>Thermoproteaceae</taxon>
        <taxon>Vulcanisaeta</taxon>
    </lineage>
</organism>
<keyword evidence="2" id="KW-1185">Reference proteome</keyword>